<name>A0A0D1ZC88_9EURO</name>
<accession>A0A0D1ZC88</accession>
<feature type="compositionally biased region" description="Polar residues" evidence="1">
    <location>
        <begin position="156"/>
        <end position="170"/>
    </location>
</feature>
<dbReference type="EMBL" id="KN846951">
    <property type="protein sequence ID" value="KIV84383.1"/>
    <property type="molecule type" value="Genomic_DNA"/>
</dbReference>
<feature type="compositionally biased region" description="Acidic residues" evidence="1">
    <location>
        <begin position="222"/>
        <end position="237"/>
    </location>
</feature>
<dbReference type="InterPro" id="IPR029178">
    <property type="entry name" value="Ecm11_C"/>
</dbReference>
<dbReference type="AlphaFoldDB" id="A0A0D1ZC88"/>
<feature type="domain" description="Extracellular mutant protein 11 C-terminal" evidence="2">
    <location>
        <begin position="384"/>
        <end position="516"/>
    </location>
</feature>
<proteinExistence type="predicted"/>
<feature type="compositionally biased region" description="Polar residues" evidence="1">
    <location>
        <begin position="32"/>
        <end position="42"/>
    </location>
</feature>
<feature type="compositionally biased region" description="Basic and acidic residues" evidence="1">
    <location>
        <begin position="189"/>
        <end position="200"/>
    </location>
</feature>
<sequence>MPVNGNLNMAGPGEYAQRRLGDSFAPPPAVKHSSTPQPQQARSHQRANEAIERQSRSKSRDATGHDGISIRQAASLKLPVKNTLTTGPKPLREQAIQQNNPTAASAAQHKKSFGGTNIQTHREPQISAFDDTQSIHLDESTSIVEDQDFQPDFRFKSQSRNEPPTHQPQFHSKKPSGQFFSHNWQAEADGERERHGEPPKFRKSVQHNTAESVYNNERSDDGYEPDGEYYPEEEGTELNDTPSRPRMVAEGHPEAVAPIQLVKQEAQHVVPAEPQLKLPFGENQQPVHIKPFAHQPRSRFQTGKQVHDNESERPVDTMQQPVSVLGPQPRLQTTQPPPFSSKVSSYHESSSEEEHALHADRPQLQASPEPGHPSKRQREDQDLDFDMATLKTKSMSDLDNISFTVDPRLPAPEAAVDATGTPMTLAAKLTNLTKMRPDDQRQLFQSLTDAEREQTASWFLEKFQADVHRLMDVRLERRKIALGYELEVKKREKSVQTKMHDVGEELAVLRKGGGELIARKGPRNTTEN</sequence>
<protein>
    <recommendedName>
        <fullName evidence="2">Extracellular mutant protein 11 C-terminal domain-containing protein</fullName>
    </recommendedName>
</protein>
<dbReference type="HOGENOM" id="CLU_520730_0_0_1"/>
<feature type="compositionally biased region" description="Basic and acidic residues" evidence="1">
    <location>
        <begin position="349"/>
        <end position="361"/>
    </location>
</feature>
<reference evidence="3 4" key="1">
    <citation type="submission" date="2015-01" db="EMBL/GenBank/DDBJ databases">
        <title>The Genome Sequence of Exophiala sideris CBS121828.</title>
        <authorList>
            <consortium name="The Broad Institute Genomics Platform"/>
            <person name="Cuomo C."/>
            <person name="de Hoog S."/>
            <person name="Gorbushina A."/>
            <person name="Stielow B."/>
            <person name="Teixiera M."/>
            <person name="Abouelleil A."/>
            <person name="Chapman S.B."/>
            <person name="Priest M."/>
            <person name="Young S.K."/>
            <person name="Wortman J."/>
            <person name="Nusbaum C."/>
            <person name="Birren B."/>
        </authorList>
    </citation>
    <scope>NUCLEOTIDE SEQUENCE [LARGE SCALE GENOMIC DNA]</scope>
    <source>
        <strain evidence="3 4">CBS 121828</strain>
    </source>
</reference>
<feature type="compositionally biased region" description="Low complexity" evidence="1">
    <location>
        <begin position="327"/>
        <end position="348"/>
    </location>
</feature>
<evidence type="ECO:0000313" key="4">
    <source>
        <dbReference type="Proteomes" id="UP000053599"/>
    </source>
</evidence>
<evidence type="ECO:0000256" key="1">
    <source>
        <dbReference type="SAM" id="MobiDB-lite"/>
    </source>
</evidence>
<feature type="region of interest" description="Disordered" evidence="1">
    <location>
        <begin position="140"/>
        <end position="248"/>
    </location>
</feature>
<feature type="region of interest" description="Disordered" evidence="1">
    <location>
        <begin position="1"/>
        <end position="117"/>
    </location>
</feature>
<evidence type="ECO:0000259" key="2">
    <source>
        <dbReference type="Pfam" id="PF15463"/>
    </source>
</evidence>
<feature type="compositionally biased region" description="Basic and acidic residues" evidence="1">
    <location>
        <begin position="305"/>
        <end position="315"/>
    </location>
</feature>
<feature type="compositionally biased region" description="Polar residues" evidence="1">
    <location>
        <begin position="206"/>
        <end position="216"/>
    </location>
</feature>
<feature type="compositionally biased region" description="Polar residues" evidence="1">
    <location>
        <begin position="95"/>
        <end position="105"/>
    </location>
</feature>
<dbReference type="Proteomes" id="UP000053599">
    <property type="component" value="Unassembled WGS sequence"/>
</dbReference>
<feature type="compositionally biased region" description="Basic and acidic residues" evidence="1">
    <location>
        <begin position="46"/>
        <end position="64"/>
    </location>
</feature>
<feature type="region of interest" description="Disordered" evidence="1">
    <location>
        <begin position="279"/>
        <end position="382"/>
    </location>
</feature>
<dbReference type="STRING" id="1016849.A0A0D1ZC88"/>
<organism evidence="3 4">
    <name type="scientific">Exophiala sideris</name>
    <dbReference type="NCBI Taxonomy" id="1016849"/>
    <lineage>
        <taxon>Eukaryota</taxon>
        <taxon>Fungi</taxon>
        <taxon>Dikarya</taxon>
        <taxon>Ascomycota</taxon>
        <taxon>Pezizomycotina</taxon>
        <taxon>Eurotiomycetes</taxon>
        <taxon>Chaetothyriomycetidae</taxon>
        <taxon>Chaetothyriales</taxon>
        <taxon>Herpotrichiellaceae</taxon>
        <taxon>Exophiala</taxon>
    </lineage>
</organism>
<dbReference type="Pfam" id="PF15463">
    <property type="entry name" value="ECM11"/>
    <property type="match status" value="1"/>
</dbReference>
<dbReference type="OrthoDB" id="2159786at2759"/>
<gene>
    <name evidence="3" type="ORF">PV11_00168</name>
</gene>
<evidence type="ECO:0000313" key="3">
    <source>
        <dbReference type="EMBL" id="KIV84383.1"/>
    </source>
</evidence>